<feature type="domain" description="Protein-glutamine gamma-glutamyltransferase-like C-terminal" evidence="2">
    <location>
        <begin position="139"/>
        <end position="194"/>
    </location>
</feature>
<keyword evidence="1" id="KW-0472">Membrane</keyword>
<keyword evidence="1" id="KW-1133">Transmembrane helix</keyword>
<evidence type="ECO:0000259" key="2">
    <source>
        <dbReference type="Pfam" id="PF13559"/>
    </source>
</evidence>
<dbReference type="InterPro" id="IPR025403">
    <property type="entry name" value="TgpA-like_C"/>
</dbReference>
<evidence type="ECO:0000313" key="4">
    <source>
        <dbReference type="Proteomes" id="UP000481087"/>
    </source>
</evidence>
<dbReference type="RefSeq" id="WP_161404976.1">
    <property type="nucleotide sequence ID" value="NZ_WTUZ01000004.1"/>
</dbReference>
<evidence type="ECO:0000256" key="1">
    <source>
        <dbReference type="SAM" id="Phobius"/>
    </source>
</evidence>
<keyword evidence="4" id="KW-1185">Reference proteome</keyword>
<name>A0A6L8URW4_9BACL</name>
<gene>
    <name evidence="3" type="ORF">GQF01_01235</name>
</gene>
<reference evidence="3 4" key="1">
    <citation type="submission" date="2019-12" db="EMBL/GenBank/DDBJ databases">
        <title>Paenibacillus sp. nov. sp. isolated from soil.</title>
        <authorList>
            <person name="Kim J."/>
            <person name="Jeong S.E."/>
            <person name="Jung H.S."/>
            <person name="Jeon C.O."/>
        </authorList>
    </citation>
    <scope>NUCLEOTIDE SEQUENCE [LARGE SCALE GENOMIC DNA]</scope>
    <source>
        <strain evidence="3 4">5J-6</strain>
    </source>
</reference>
<dbReference type="AlphaFoldDB" id="A0A6L8URW4"/>
<comment type="caution">
    <text evidence="3">The sequence shown here is derived from an EMBL/GenBank/DDBJ whole genome shotgun (WGS) entry which is preliminary data.</text>
</comment>
<proteinExistence type="predicted"/>
<dbReference type="Pfam" id="PF13559">
    <property type="entry name" value="DUF4129"/>
    <property type="match status" value="1"/>
</dbReference>
<keyword evidence="1" id="KW-0812">Transmembrane</keyword>
<dbReference type="Proteomes" id="UP000481087">
    <property type="component" value="Unassembled WGS sequence"/>
</dbReference>
<organism evidence="3 4">
    <name type="scientific">Paenibacillus silvestris</name>
    <dbReference type="NCBI Taxonomy" id="2606219"/>
    <lineage>
        <taxon>Bacteria</taxon>
        <taxon>Bacillati</taxon>
        <taxon>Bacillota</taxon>
        <taxon>Bacilli</taxon>
        <taxon>Bacillales</taxon>
        <taxon>Paenibacillaceae</taxon>
        <taxon>Paenibacillus</taxon>
    </lineage>
</organism>
<evidence type="ECO:0000313" key="3">
    <source>
        <dbReference type="EMBL" id="MZQ80763.1"/>
    </source>
</evidence>
<feature type="transmembrane region" description="Helical" evidence="1">
    <location>
        <begin position="63"/>
        <end position="84"/>
    </location>
</feature>
<dbReference type="EMBL" id="WTUZ01000004">
    <property type="protein sequence ID" value="MZQ80763.1"/>
    <property type="molecule type" value="Genomic_DNA"/>
</dbReference>
<sequence length="217" mass="25792">MSYSFVISSQDDKEQLLQILKQDEYTAYEAKKNGSLWSWLEPVFRKIRSWLPHFDVSDSVTDWLTVGIAIVLLGIAAFAIYWFLKQIIWQKRVRSETFLPQGEVSRSYRYYWQQASDLKGTGDWREGVRSVFLSLLFYMEDARLIHVEKWKTNWEYAEELRGTASLLVPLFQESSLLFERIWYGQEAVTEQQFTWLYEQVARVIARKEETADDKRAE</sequence>
<protein>
    <submittedName>
        <fullName evidence="3">DUF4129 domain-containing protein</fullName>
    </submittedName>
</protein>
<accession>A0A6L8URW4</accession>